<sequence length="536" mass="61005">MAPLDAWPQSHHDLLQHYYDKYERDIQSGDYQPFVYPWGTFGALIVIIYCLIPHHNRPWLKNARFLAFAWSAGFAAYSIRYTRARGMASALGLGIISAWGVVWIAAIMVLNDAQTDFQRIERTEGVFGRKSAEERGKSAGTNAHLEDDETEKNGSVTVHEEHLGPSKRHGEFAWQSYPLSPFIERLDWVLDVFCNFRGAGWSFRPSACPPPPKRVQEQVRRNSRDPPRHSFRTHAGQTRIYTTRRELLRANTKTFLAGYVIVDALKTFMNHDPYYWGLVDRAPPSYFPSFMTSSPTRIHLYRLIVSQFAVAGALQTIFSLGPIFFSGILGPSVLGARGEPWLCSDNWGSYSVVLDRGLAGWWSGWWHQTFRFAFEQPSVRLIDMLGMDRRSPLAKLLQLFVAFGLSGVVHACGSYTCAGDTRPLMGPMRFFLLQACGIFTEVLLTQGLRKTGIQRLVPKWAMRTFTFIYVNVWFYYTAGLLVDDFAKGGVWLFEPIPISVVRGLGFGVKGDGWWCWGGQIVSWHRESRWWRSGVAV</sequence>
<comment type="caution">
    <text evidence="10">The sequence shown here is derived from an EMBL/GenBank/DDBJ whole genome shotgun (WGS) entry which is preliminary data.</text>
</comment>
<dbReference type="Proteomes" id="UP000481861">
    <property type="component" value="Unassembled WGS sequence"/>
</dbReference>
<evidence type="ECO:0000256" key="3">
    <source>
        <dbReference type="ARBA" id="ARBA00022679"/>
    </source>
</evidence>
<evidence type="ECO:0000313" key="10">
    <source>
        <dbReference type="EMBL" id="KAF2866520.1"/>
    </source>
</evidence>
<accession>A0A7C8M0W0</accession>
<keyword evidence="3 10" id="KW-0808">Transferase</keyword>
<evidence type="ECO:0000256" key="2">
    <source>
        <dbReference type="ARBA" id="ARBA00007282"/>
    </source>
</evidence>
<feature type="region of interest" description="Disordered" evidence="7">
    <location>
        <begin position="208"/>
        <end position="232"/>
    </location>
</feature>
<comment type="subcellular location">
    <subcellularLocation>
        <location evidence="1">Membrane</location>
        <topology evidence="1">Multi-pass membrane protein</topology>
    </subcellularLocation>
</comment>
<keyword evidence="5 8" id="KW-1133">Transmembrane helix</keyword>
<dbReference type="EMBL" id="JAADJZ010000027">
    <property type="protein sequence ID" value="KAF2866520.1"/>
    <property type="molecule type" value="Genomic_DNA"/>
</dbReference>
<dbReference type="OrthoDB" id="2796277at2759"/>
<evidence type="ECO:0000256" key="8">
    <source>
        <dbReference type="SAM" id="Phobius"/>
    </source>
</evidence>
<evidence type="ECO:0000259" key="9">
    <source>
        <dbReference type="Pfam" id="PF13813"/>
    </source>
</evidence>
<feature type="region of interest" description="Disordered" evidence="7">
    <location>
        <begin position="128"/>
        <end position="164"/>
    </location>
</feature>
<gene>
    <name evidence="10" type="ORF">BDV95DRAFT_504578</name>
</gene>
<organism evidence="10 11">
    <name type="scientific">Massariosphaeria phaeospora</name>
    <dbReference type="NCBI Taxonomy" id="100035"/>
    <lineage>
        <taxon>Eukaryota</taxon>
        <taxon>Fungi</taxon>
        <taxon>Dikarya</taxon>
        <taxon>Ascomycota</taxon>
        <taxon>Pezizomycotina</taxon>
        <taxon>Dothideomycetes</taxon>
        <taxon>Pleosporomycetidae</taxon>
        <taxon>Pleosporales</taxon>
        <taxon>Pleosporales incertae sedis</taxon>
        <taxon>Massariosphaeria</taxon>
    </lineage>
</organism>
<keyword evidence="6 8" id="KW-0472">Membrane</keyword>
<dbReference type="Pfam" id="PF13813">
    <property type="entry name" value="MBOAT_2"/>
    <property type="match status" value="1"/>
</dbReference>
<name>A0A7C8M0W0_9PLEO</name>
<dbReference type="InterPro" id="IPR032805">
    <property type="entry name" value="Wax_synthase_dom"/>
</dbReference>
<keyword evidence="4 8" id="KW-0812">Transmembrane</keyword>
<evidence type="ECO:0000256" key="1">
    <source>
        <dbReference type="ARBA" id="ARBA00004141"/>
    </source>
</evidence>
<evidence type="ECO:0000256" key="5">
    <source>
        <dbReference type="ARBA" id="ARBA00022989"/>
    </source>
</evidence>
<feature type="transmembrane region" description="Helical" evidence="8">
    <location>
        <begin position="64"/>
        <end position="81"/>
    </location>
</feature>
<keyword evidence="11" id="KW-1185">Reference proteome</keyword>
<dbReference type="PANTHER" id="PTHR31595">
    <property type="entry name" value="LONG-CHAIN-ALCOHOL O-FATTY-ACYLTRANSFERASE 3-RELATED"/>
    <property type="match status" value="1"/>
</dbReference>
<feature type="transmembrane region" description="Helical" evidence="8">
    <location>
        <begin position="460"/>
        <end position="482"/>
    </location>
</feature>
<reference evidence="10 11" key="1">
    <citation type="submission" date="2020-01" db="EMBL/GenBank/DDBJ databases">
        <authorList>
            <consortium name="DOE Joint Genome Institute"/>
            <person name="Haridas S."/>
            <person name="Albert R."/>
            <person name="Binder M."/>
            <person name="Bloem J."/>
            <person name="Labutti K."/>
            <person name="Salamov A."/>
            <person name="Andreopoulos B."/>
            <person name="Baker S.E."/>
            <person name="Barry K."/>
            <person name="Bills G."/>
            <person name="Bluhm B.H."/>
            <person name="Cannon C."/>
            <person name="Castanera R."/>
            <person name="Culley D.E."/>
            <person name="Daum C."/>
            <person name="Ezra D."/>
            <person name="Gonzalez J.B."/>
            <person name="Henrissat B."/>
            <person name="Kuo A."/>
            <person name="Liang C."/>
            <person name="Lipzen A."/>
            <person name="Lutzoni F."/>
            <person name="Magnuson J."/>
            <person name="Mondo S."/>
            <person name="Nolan M."/>
            <person name="Ohm R."/>
            <person name="Pangilinan J."/>
            <person name="Park H.-J.H."/>
            <person name="Ramirez L."/>
            <person name="Alfaro M."/>
            <person name="Sun H."/>
            <person name="Tritt A."/>
            <person name="Yoshinaga Y."/>
            <person name="Zwiers L.-H.L."/>
            <person name="Turgeon B.G."/>
            <person name="Goodwin S.B."/>
            <person name="Spatafora J.W."/>
            <person name="Crous P.W."/>
            <person name="Grigoriev I.V."/>
        </authorList>
    </citation>
    <scope>NUCLEOTIDE SEQUENCE [LARGE SCALE GENOMIC DNA]</scope>
    <source>
        <strain evidence="10 11">CBS 611.86</strain>
    </source>
</reference>
<dbReference type="AlphaFoldDB" id="A0A7C8M0W0"/>
<evidence type="ECO:0000256" key="7">
    <source>
        <dbReference type="SAM" id="MobiDB-lite"/>
    </source>
</evidence>
<feature type="transmembrane region" description="Helical" evidence="8">
    <location>
        <begin position="34"/>
        <end position="52"/>
    </location>
</feature>
<dbReference type="PANTHER" id="PTHR31595:SF67">
    <property type="entry name" value="WAX SYNTHASE DOMAIN-CONTAINING PROTEIN"/>
    <property type="match status" value="1"/>
</dbReference>
<dbReference type="GO" id="GO:0006629">
    <property type="term" value="P:lipid metabolic process"/>
    <property type="evidence" value="ECO:0007669"/>
    <property type="project" value="InterPro"/>
</dbReference>
<feature type="transmembrane region" description="Helical" evidence="8">
    <location>
        <begin position="396"/>
        <end position="418"/>
    </location>
</feature>
<feature type="transmembrane region" description="Helical" evidence="8">
    <location>
        <begin position="300"/>
        <end position="325"/>
    </location>
</feature>
<dbReference type="InterPro" id="IPR044851">
    <property type="entry name" value="Wax_synthase"/>
</dbReference>
<protein>
    <submittedName>
        <fullName evidence="10">Membrane bound O-acyl transferase family-domain-containing protein</fullName>
    </submittedName>
</protein>
<feature type="compositionally biased region" description="Basic and acidic residues" evidence="7">
    <location>
        <begin position="214"/>
        <end position="228"/>
    </location>
</feature>
<proteinExistence type="inferred from homology"/>
<dbReference type="GO" id="GO:0016020">
    <property type="term" value="C:membrane"/>
    <property type="evidence" value="ECO:0007669"/>
    <property type="project" value="UniProtKB-SubCell"/>
</dbReference>
<evidence type="ECO:0000256" key="6">
    <source>
        <dbReference type="ARBA" id="ARBA00023136"/>
    </source>
</evidence>
<dbReference type="GO" id="GO:0008374">
    <property type="term" value="F:O-acyltransferase activity"/>
    <property type="evidence" value="ECO:0007669"/>
    <property type="project" value="InterPro"/>
</dbReference>
<evidence type="ECO:0000256" key="4">
    <source>
        <dbReference type="ARBA" id="ARBA00022692"/>
    </source>
</evidence>
<evidence type="ECO:0000313" key="11">
    <source>
        <dbReference type="Proteomes" id="UP000481861"/>
    </source>
</evidence>
<feature type="transmembrane region" description="Helical" evidence="8">
    <location>
        <begin position="87"/>
        <end position="110"/>
    </location>
</feature>
<comment type="similarity">
    <text evidence="2">Belongs to the wax synthase family.</text>
</comment>
<feature type="domain" description="Wax synthase" evidence="9">
    <location>
        <begin position="354"/>
        <end position="432"/>
    </location>
</feature>